<dbReference type="InterPro" id="IPR018062">
    <property type="entry name" value="HTH_AraC-typ_CS"/>
</dbReference>
<dbReference type="GO" id="GO:0043565">
    <property type="term" value="F:sequence-specific DNA binding"/>
    <property type="evidence" value="ECO:0007669"/>
    <property type="project" value="InterPro"/>
</dbReference>
<dbReference type="InterPro" id="IPR037923">
    <property type="entry name" value="HTH-like"/>
</dbReference>
<dbReference type="Pfam" id="PF02311">
    <property type="entry name" value="AraC_binding"/>
    <property type="match status" value="1"/>
</dbReference>
<dbReference type="PROSITE" id="PS01124">
    <property type="entry name" value="HTH_ARAC_FAMILY_2"/>
    <property type="match status" value="1"/>
</dbReference>
<organism evidence="5 6">
    <name type="scientific">Streptococcus viridans</name>
    <dbReference type="NCBI Taxonomy" id="78535"/>
    <lineage>
        <taxon>Bacteria</taxon>
        <taxon>Bacillati</taxon>
        <taxon>Bacillota</taxon>
        <taxon>Bacilli</taxon>
        <taxon>Lactobacillales</taxon>
        <taxon>Streptococcaceae</taxon>
        <taxon>Streptococcus</taxon>
    </lineage>
</organism>
<feature type="domain" description="HTH araC/xylS-type" evidence="4">
    <location>
        <begin position="191"/>
        <end position="289"/>
    </location>
</feature>
<dbReference type="SMART" id="SM00342">
    <property type="entry name" value="HTH_ARAC"/>
    <property type="match status" value="1"/>
</dbReference>
<accession>A0A3S5DZ95</accession>
<dbReference type="Gene3D" id="1.10.10.60">
    <property type="entry name" value="Homeodomain-like"/>
    <property type="match status" value="2"/>
</dbReference>
<dbReference type="Gene3D" id="2.60.120.10">
    <property type="entry name" value="Jelly Rolls"/>
    <property type="match status" value="1"/>
</dbReference>
<dbReference type="PANTHER" id="PTHR43280:SF28">
    <property type="entry name" value="HTH-TYPE TRANSCRIPTIONAL ACTIVATOR RHAS"/>
    <property type="match status" value="1"/>
</dbReference>
<protein>
    <submittedName>
        <fullName evidence="5">Putative AraC family transcriptional regulator</fullName>
        <ecNumber evidence="5">2.1.1.-</ecNumber>
    </submittedName>
</protein>
<dbReference type="InterPro" id="IPR018060">
    <property type="entry name" value="HTH_AraC"/>
</dbReference>
<keyword evidence="3" id="KW-0804">Transcription</keyword>
<dbReference type="Pfam" id="PF12833">
    <property type="entry name" value="HTH_18"/>
    <property type="match status" value="1"/>
</dbReference>
<dbReference type="InterPro" id="IPR014710">
    <property type="entry name" value="RmlC-like_jellyroll"/>
</dbReference>
<dbReference type="KEGG" id="svf:NCTC3166_01662"/>
<dbReference type="InterPro" id="IPR020449">
    <property type="entry name" value="Tscrpt_reg_AraC-type_HTH"/>
</dbReference>
<dbReference type="SUPFAM" id="SSF46689">
    <property type="entry name" value="Homeodomain-like"/>
    <property type="match status" value="2"/>
</dbReference>
<dbReference type="PRINTS" id="PR00032">
    <property type="entry name" value="HTHARAC"/>
</dbReference>
<keyword evidence="5" id="KW-0489">Methyltransferase</keyword>
<evidence type="ECO:0000256" key="3">
    <source>
        <dbReference type="ARBA" id="ARBA00023163"/>
    </source>
</evidence>
<dbReference type="EC" id="2.1.1.-" evidence="5"/>
<evidence type="ECO:0000256" key="1">
    <source>
        <dbReference type="ARBA" id="ARBA00023015"/>
    </source>
</evidence>
<evidence type="ECO:0000313" key="5">
    <source>
        <dbReference type="EMBL" id="VED67829.1"/>
    </source>
</evidence>
<evidence type="ECO:0000313" key="6">
    <source>
        <dbReference type="Proteomes" id="UP000270025"/>
    </source>
</evidence>
<proteinExistence type="predicted"/>
<evidence type="ECO:0000259" key="4">
    <source>
        <dbReference type="PROSITE" id="PS01124"/>
    </source>
</evidence>
<dbReference type="GO" id="GO:0003700">
    <property type="term" value="F:DNA-binding transcription factor activity"/>
    <property type="evidence" value="ECO:0007669"/>
    <property type="project" value="InterPro"/>
</dbReference>
<dbReference type="EMBL" id="LR134266">
    <property type="protein sequence ID" value="VED67829.1"/>
    <property type="molecule type" value="Genomic_DNA"/>
</dbReference>
<gene>
    <name evidence="5" type="primary">adaA</name>
    <name evidence="5" type="ORF">NCTC3166_01662</name>
</gene>
<keyword evidence="5" id="KW-0808">Transferase</keyword>
<dbReference type="PANTHER" id="PTHR43280">
    <property type="entry name" value="ARAC-FAMILY TRANSCRIPTIONAL REGULATOR"/>
    <property type="match status" value="1"/>
</dbReference>
<dbReference type="AlphaFoldDB" id="A0A3S5DZ95"/>
<keyword evidence="1" id="KW-0805">Transcription regulation</keyword>
<dbReference type="RefSeq" id="WP_126404800.1">
    <property type="nucleotide sequence ID" value="NZ_LR134266.1"/>
</dbReference>
<evidence type="ECO:0000256" key="2">
    <source>
        <dbReference type="ARBA" id="ARBA00023125"/>
    </source>
</evidence>
<dbReference type="CDD" id="cd02208">
    <property type="entry name" value="cupin_RmlC-like"/>
    <property type="match status" value="1"/>
</dbReference>
<sequence length="291" mass="34278">MNTKTLYRQTSFTNSDFPFSIKQISTQNGQPDILFHWHTDIEIIYVNEGTAQFHIDYEYFNSQPGDIILIRPNALHSIHPIQSSSHTMDILHFNLDLIGITHKNIATLKYLQPLYNGDFEFVRRIQAQSPGYEKIKQSLLTCMANGREQGPFYELRLKSQLNELLYLLFSHHYIVEKKFSTDAYRKEEKIRLVLDHISNHYQEELMIEHLAELCHFSPTHFMNFFKKQLGISCMEYIIQYRLKKAAHLLQHSDLAIIDIASQSGFNNLSNFNRQFKKYYQATPSQYRKACL</sequence>
<dbReference type="SUPFAM" id="SSF51215">
    <property type="entry name" value="Regulatory protein AraC"/>
    <property type="match status" value="1"/>
</dbReference>
<reference evidence="5 6" key="1">
    <citation type="submission" date="2018-12" db="EMBL/GenBank/DDBJ databases">
        <authorList>
            <consortium name="Pathogen Informatics"/>
        </authorList>
    </citation>
    <scope>NUCLEOTIDE SEQUENCE [LARGE SCALE GENOMIC DNA]</scope>
    <source>
        <strain evidence="5 6">NCTC3166</strain>
    </source>
</reference>
<keyword evidence="6" id="KW-1185">Reference proteome</keyword>
<dbReference type="Proteomes" id="UP000270025">
    <property type="component" value="Chromosome"/>
</dbReference>
<dbReference type="PROSITE" id="PS00041">
    <property type="entry name" value="HTH_ARAC_FAMILY_1"/>
    <property type="match status" value="1"/>
</dbReference>
<dbReference type="InterPro" id="IPR003313">
    <property type="entry name" value="AraC-bd"/>
</dbReference>
<dbReference type="InterPro" id="IPR009057">
    <property type="entry name" value="Homeodomain-like_sf"/>
</dbReference>
<dbReference type="GO" id="GO:0008168">
    <property type="term" value="F:methyltransferase activity"/>
    <property type="evidence" value="ECO:0007669"/>
    <property type="project" value="UniProtKB-KW"/>
</dbReference>
<name>A0A3S5DZ95_9STRE</name>
<keyword evidence="2" id="KW-0238">DNA-binding</keyword>
<dbReference type="GO" id="GO:0032259">
    <property type="term" value="P:methylation"/>
    <property type="evidence" value="ECO:0007669"/>
    <property type="project" value="UniProtKB-KW"/>
</dbReference>